<dbReference type="PROSITE" id="PS51257">
    <property type="entry name" value="PROKAR_LIPOPROTEIN"/>
    <property type="match status" value="1"/>
</dbReference>
<reference evidence="2" key="1">
    <citation type="submission" date="2019-01" db="EMBL/GenBank/DDBJ databases">
        <title>Cytophagaceae bacterium strain CAR-16.</title>
        <authorList>
            <person name="Chen W.-M."/>
        </authorList>
    </citation>
    <scope>NUCLEOTIDE SEQUENCE [LARGE SCALE GENOMIC DNA]</scope>
    <source>
        <strain evidence="2">LLJ-11</strain>
    </source>
</reference>
<dbReference type="Proteomes" id="UP000290283">
    <property type="component" value="Unassembled WGS sequence"/>
</dbReference>
<dbReference type="OrthoDB" id="163809at2"/>
<organism evidence="1 2">
    <name type="scientific">Flavobacterium amnicola</name>
    <dbReference type="NCBI Taxonomy" id="2506422"/>
    <lineage>
        <taxon>Bacteria</taxon>
        <taxon>Pseudomonadati</taxon>
        <taxon>Bacteroidota</taxon>
        <taxon>Flavobacteriia</taxon>
        <taxon>Flavobacteriales</taxon>
        <taxon>Flavobacteriaceae</taxon>
        <taxon>Flavobacterium</taxon>
    </lineage>
</organism>
<dbReference type="RefSeq" id="WP_129434754.1">
    <property type="nucleotide sequence ID" value="NZ_SBKO01000001.1"/>
</dbReference>
<accession>A0A4Q1K5H1</accession>
<evidence type="ECO:0000313" key="1">
    <source>
        <dbReference type="EMBL" id="RXR21156.1"/>
    </source>
</evidence>
<evidence type="ECO:0008006" key="3">
    <source>
        <dbReference type="Google" id="ProtNLM"/>
    </source>
</evidence>
<dbReference type="AlphaFoldDB" id="A0A4Q1K5H1"/>
<protein>
    <recommendedName>
        <fullName evidence="3">Lipoprotein</fullName>
    </recommendedName>
</protein>
<sequence length="129" mass="14553">MKKLLFLIFITTSLTSCSCQKAITEINQKLDSKTTKEIVLVKLINDSRCPENVQCVWAGEVSFEVAAYDNGKVVAQKQLTLSPTNQDEIMAWFTKYLPETKTPLKSITVIPYPKEGVSVKAEDYFLKLD</sequence>
<evidence type="ECO:0000313" key="2">
    <source>
        <dbReference type="Proteomes" id="UP000290283"/>
    </source>
</evidence>
<dbReference type="EMBL" id="SBKO01000001">
    <property type="protein sequence ID" value="RXR21156.1"/>
    <property type="molecule type" value="Genomic_DNA"/>
</dbReference>
<comment type="caution">
    <text evidence="1">The sequence shown here is derived from an EMBL/GenBank/DDBJ whole genome shotgun (WGS) entry which is preliminary data.</text>
</comment>
<gene>
    <name evidence="1" type="ORF">EQG63_04250</name>
</gene>
<name>A0A4Q1K5H1_9FLAO</name>
<proteinExistence type="predicted"/>
<keyword evidence="2" id="KW-1185">Reference proteome</keyword>